<keyword evidence="5" id="KW-0812">Transmembrane</keyword>
<dbReference type="AlphaFoldDB" id="A0A317JSY4"/>
<gene>
    <name evidence="6" type="ORF">C5B42_00125</name>
</gene>
<dbReference type="Pfam" id="PF02646">
    <property type="entry name" value="RmuC"/>
    <property type="match status" value="1"/>
</dbReference>
<evidence type="ECO:0000313" key="7">
    <source>
        <dbReference type="Proteomes" id="UP000246104"/>
    </source>
</evidence>
<name>A0A317JSY4_9BACT</name>
<evidence type="ECO:0000256" key="4">
    <source>
        <dbReference type="ARBA" id="ARBA00023172"/>
    </source>
</evidence>
<evidence type="ECO:0008006" key="8">
    <source>
        <dbReference type="Google" id="ProtNLM"/>
    </source>
</evidence>
<comment type="caution">
    <text evidence="6">The sequence shown here is derived from an EMBL/GenBank/DDBJ whole genome shotgun (WGS) entry which is preliminary data.</text>
</comment>
<dbReference type="GO" id="GO:0006310">
    <property type="term" value="P:DNA recombination"/>
    <property type="evidence" value="ECO:0007669"/>
    <property type="project" value="UniProtKB-KW"/>
</dbReference>
<dbReference type="PANTHER" id="PTHR30563">
    <property type="entry name" value="DNA RECOMBINATION PROTEIN RMUC"/>
    <property type="match status" value="1"/>
</dbReference>
<evidence type="ECO:0000313" key="6">
    <source>
        <dbReference type="EMBL" id="PWU24304.1"/>
    </source>
</evidence>
<evidence type="ECO:0000256" key="2">
    <source>
        <dbReference type="ARBA" id="ARBA00009840"/>
    </source>
</evidence>
<dbReference type="Proteomes" id="UP000246104">
    <property type="component" value="Unassembled WGS sequence"/>
</dbReference>
<protein>
    <recommendedName>
        <fullName evidence="8">DNA recombination protein RmuC</fullName>
    </recommendedName>
</protein>
<proteinExistence type="inferred from homology"/>
<reference evidence="6 7" key="1">
    <citation type="submission" date="2018-02" db="EMBL/GenBank/DDBJ databases">
        <title>Genomic Reconstructions from Amazon Rainforest and Pasture Soil Reveal Novel Insights into the Physiology of Candidate Phyla in Tropical Sites.</title>
        <authorList>
            <person name="Kroeger M.E."/>
            <person name="Delmont T."/>
            <person name="Eren A.M."/>
            <person name="Guo J."/>
            <person name="Meyer K.M."/>
            <person name="Khan K."/>
            <person name="Rodrigues J.L.M."/>
            <person name="Bohannan B.J.M."/>
            <person name="Tringe S."/>
            <person name="Borges C.D."/>
            <person name="Tiedje J."/>
            <person name="Tsai S.M."/>
            <person name="Nusslein K."/>
        </authorList>
    </citation>
    <scope>NUCLEOTIDE SEQUENCE [LARGE SCALE GENOMIC DNA]</scope>
    <source>
        <strain evidence="6">Amazon FNV 2010 28 9</strain>
    </source>
</reference>
<keyword evidence="5" id="KW-1133">Transmembrane helix</keyword>
<keyword evidence="3" id="KW-0175">Coiled coil</keyword>
<dbReference type="InterPro" id="IPR003798">
    <property type="entry name" value="DNA_recombination_RmuC"/>
</dbReference>
<keyword evidence="4" id="KW-0233">DNA recombination</keyword>
<evidence type="ECO:0000256" key="3">
    <source>
        <dbReference type="ARBA" id="ARBA00023054"/>
    </source>
</evidence>
<accession>A0A317JSY4</accession>
<feature type="transmembrane region" description="Helical" evidence="5">
    <location>
        <begin position="14"/>
        <end position="42"/>
    </location>
</feature>
<organism evidence="6 7">
    <name type="scientific">Candidatus Cerribacteria bacterium 'Amazon FNV 2010 28 9'</name>
    <dbReference type="NCBI Taxonomy" id="2081795"/>
    <lineage>
        <taxon>Bacteria</taxon>
        <taxon>Candidatus Cerribacteria</taxon>
    </lineage>
</organism>
<dbReference type="EMBL" id="PSRQ01000003">
    <property type="protein sequence ID" value="PWU24304.1"/>
    <property type="molecule type" value="Genomic_DNA"/>
</dbReference>
<comment type="similarity">
    <text evidence="2">Belongs to the RmuC family.</text>
</comment>
<sequence length="361" mass="41217">MCSSYMMDLILSFVFMYVTGMFISALLLILCCGVGVVIYLLVSNKKQTTDPTLLEWVKSTQRDLQNLQRVLSDSSARSTRELTDSMRTQTQDIHDRLTKAAEVIGELKKEAGAFSEVSRSMKELHEFLKSPKLRGNIGEEVLTDLISQMFPKQKFFIQHRFRNGSIVDAAIQTDAGILPIDSKFPMEDFQVMMQGETESVRADARKAFIRDVKKHIEDIARKYILPQEGTMDFALMYVPSESVYYEIINEVSLLDYARSNRVYIVSPTSLYAHLQTILLSYEGKKIETKTKELFALFRSLQHDYQKVDTQFQTLGRHLTNAQNTFTTVATGFTAMGRSLNSSQTLVDEKEELLITKERDSI</sequence>
<evidence type="ECO:0000256" key="1">
    <source>
        <dbReference type="ARBA" id="ARBA00003416"/>
    </source>
</evidence>
<keyword evidence="5" id="KW-0472">Membrane</keyword>
<comment type="function">
    <text evidence="1">Involved in DNA recombination.</text>
</comment>
<dbReference type="PANTHER" id="PTHR30563:SF0">
    <property type="entry name" value="DNA RECOMBINATION PROTEIN RMUC"/>
    <property type="match status" value="1"/>
</dbReference>
<evidence type="ECO:0000256" key="5">
    <source>
        <dbReference type="SAM" id="Phobius"/>
    </source>
</evidence>